<dbReference type="InterPro" id="IPR036457">
    <property type="entry name" value="PPM-type-like_dom_sf"/>
</dbReference>
<feature type="domain" description="PPM-type phosphatase" evidence="2">
    <location>
        <begin position="5"/>
        <end position="245"/>
    </location>
</feature>
<keyword evidence="4" id="KW-1185">Reference proteome</keyword>
<comment type="caution">
    <text evidence="3">The sequence shown here is derived from an EMBL/GenBank/DDBJ whole genome shotgun (WGS) entry which is preliminary data.</text>
</comment>
<dbReference type="EMBL" id="JAEQNE010000004">
    <property type="protein sequence ID" value="MBL0392836.1"/>
    <property type="molecule type" value="Genomic_DNA"/>
</dbReference>
<reference evidence="3 4" key="1">
    <citation type="journal article" date="2017" name="Int. J. Syst. Evol. Microbiol.">
        <title>Ramlibacter monticola sp. nov., isolated from forest soil.</title>
        <authorList>
            <person name="Chaudhary D.K."/>
            <person name="Kim J."/>
        </authorList>
    </citation>
    <scope>NUCLEOTIDE SEQUENCE [LARGE SCALE GENOMIC DNA]</scope>
    <source>
        <strain evidence="3 4">KACC 19175</strain>
    </source>
</reference>
<dbReference type="Gene3D" id="3.60.40.10">
    <property type="entry name" value="PPM-type phosphatase domain"/>
    <property type="match status" value="1"/>
</dbReference>
<name>A0A937CTZ7_9BURK</name>
<sequence>MVEIAVASRSERGQRSTNEDRVAVCRAGPRWIAVLADGAGGHRGGAEAAHCAVEHLQEALRACDGAFDPEALTQAVLATHRCVLDAQESGAGPRGMHTTLVVLWIDAGSGRALWTHVGDSRLYVVRRGALRQLTSDDSVVQRMVDAGLLTAQQALVHPYRNQLVAALGVAGELEPHTQRSAVQLEPGDAFLLCSDGWWGALNEAAILGSLADADNPEEWLATMQGAIESLAQPRQDNFSAIAAWVGQLA</sequence>
<dbReference type="SMART" id="SM00331">
    <property type="entry name" value="PP2C_SIG"/>
    <property type="match status" value="1"/>
</dbReference>
<feature type="region of interest" description="Disordered" evidence="1">
    <location>
        <begin position="1"/>
        <end position="20"/>
    </location>
</feature>
<protein>
    <submittedName>
        <fullName evidence="3">Serine/threonine-protein phosphatase</fullName>
    </submittedName>
</protein>
<organism evidence="3 4">
    <name type="scientific">Ramlibacter monticola</name>
    <dbReference type="NCBI Taxonomy" id="1926872"/>
    <lineage>
        <taxon>Bacteria</taxon>
        <taxon>Pseudomonadati</taxon>
        <taxon>Pseudomonadota</taxon>
        <taxon>Betaproteobacteria</taxon>
        <taxon>Burkholderiales</taxon>
        <taxon>Comamonadaceae</taxon>
        <taxon>Ramlibacter</taxon>
    </lineage>
</organism>
<evidence type="ECO:0000259" key="2">
    <source>
        <dbReference type="PROSITE" id="PS51746"/>
    </source>
</evidence>
<evidence type="ECO:0000256" key="1">
    <source>
        <dbReference type="SAM" id="MobiDB-lite"/>
    </source>
</evidence>
<gene>
    <name evidence="3" type="ORF">JJ685_16990</name>
</gene>
<dbReference type="CDD" id="cd00143">
    <property type="entry name" value="PP2Cc"/>
    <property type="match status" value="1"/>
</dbReference>
<dbReference type="RefSeq" id="WP_201675513.1">
    <property type="nucleotide sequence ID" value="NZ_JAEQNE010000004.1"/>
</dbReference>
<accession>A0A937CTZ7</accession>
<proteinExistence type="predicted"/>
<dbReference type="AlphaFoldDB" id="A0A937CTZ7"/>
<feature type="compositionally biased region" description="Basic and acidic residues" evidence="1">
    <location>
        <begin position="9"/>
        <end position="20"/>
    </location>
</feature>
<dbReference type="PROSITE" id="PS51746">
    <property type="entry name" value="PPM_2"/>
    <property type="match status" value="1"/>
</dbReference>
<evidence type="ECO:0000313" key="3">
    <source>
        <dbReference type="EMBL" id="MBL0392836.1"/>
    </source>
</evidence>
<dbReference type="SMART" id="SM00332">
    <property type="entry name" value="PP2Cc"/>
    <property type="match status" value="1"/>
</dbReference>
<dbReference type="InterPro" id="IPR001932">
    <property type="entry name" value="PPM-type_phosphatase-like_dom"/>
</dbReference>
<evidence type="ECO:0000313" key="4">
    <source>
        <dbReference type="Proteomes" id="UP000599109"/>
    </source>
</evidence>
<dbReference type="Pfam" id="PF13672">
    <property type="entry name" value="PP2C_2"/>
    <property type="match status" value="1"/>
</dbReference>
<dbReference type="Proteomes" id="UP000599109">
    <property type="component" value="Unassembled WGS sequence"/>
</dbReference>
<dbReference type="SUPFAM" id="SSF81606">
    <property type="entry name" value="PP2C-like"/>
    <property type="match status" value="1"/>
</dbReference>